<dbReference type="Proteomes" id="UP000013827">
    <property type="component" value="Unassembled WGS sequence"/>
</dbReference>
<dbReference type="InterPro" id="IPR050687">
    <property type="entry name" value="Dynein_IC"/>
</dbReference>
<keyword evidence="11" id="KW-0966">Cell projection</keyword>
<keyword evidence="10" id="KW-0206">Cytoskeleton</keyword>
<accession>A0A0D3KCV8</accession>
<comment type="subcellular location">
    <subcellularLocation>
        <location evidence="1">Cytoplasm</location>
        <location evidence="1">Cytoskeleton</location>
        <location evidence="1">Cilium axoneme</location>
    </subcellularLocation>
</comment>
<reference evidence="12" key="2">
    <citation type="submission" date="2024-10" db="UniProtKB">
        <authorList>
            <consortium name="EnsemblProtists"/>
        </authorList>
    </citation>
    <scope>IDENTIFICATION</scope>
</reference>
<keyword evidence="7" id="KW-0243">Dynein</keyword>
<dbReference type="AlphaFoldDB" id="A0A0D3KCV8"/>
<protein>
    <submittedName>
        <fullName evidence="12">Uncharacterized protein</fullName>
    </submittedName>
</protein>
<dbReference type="PaxDb" id="2903-EOD33593"/>
<evidence type="ECO:0000256" key="6">
    <source>
        <dbReference type="ARBA" id="ARBA00022737"/>
    </source>
</evidence>
<evidence type="ECO:0000256" key="9">
    <source>
        <dbReference type="ARBA" id="ARBA00023175"/>
    </source>
</evidence>
<dbReference type="STRING" id="2903.R1DDP9"/>
<evidence type="ECO:0000256" key="7">
    <source>
        <dbReference type="ARBA" id="ARBA00023017"/>
    </source>
</evidence>
<evidence type="ECO:0000256" key="4">
    <source>
        <dbReference type="ARBA" id="ARBA00022574"/>
    </source>
</evidence>
<dbReference type="GO" id="GO:0045504">
    <property type="term" value="F:dynein heavy chain binding"/>
    <property type="evidence" value="ECO:0007669"/>
    <property type="project" value="TreeGrafter"/>
</dbReference>
<organism evidence="12 13">
    <name type="scientific">Emiliania huxleyi (strain CCMP1516)</name>
    <dbReference type="NCBI Taxonomy" id="280463"/>
    <lineage>
        <taxon>Eukaryota</taxon>
        <taxon>Haptista</taxon>
        <taxon>Haptophyta</taxon>
        <taxon>Prymnesiophyceae</taxon>
        <taxon>Isochrysidales</taxon>
        <taxon>Noelaerhabdaceae</taxon>
        <taxon>Emiliania</taxon>
    </lineage>
</organism>
<keyword evidence="8" id="KW-0969">Cilium</keyword>
<dbReference type="eggNOG" id="KOG1587">
    <property type="taxonomic scope" value="Eukaryota"/>
</dbReference>
<keyword evidence="3" id="KW-0963">Cytoplasm</keyword>
<evidence type="ECO:0000256" key="5">
    <source>
        <dbReference type="ARBA" id="ARBA00022701"/>
    </source>
</evidence>
<evidence type="ECO:0000256" key="8">
    <source>
        <dbReference type="ARBA" id="ARBA00023069"/>
    </source>
</evidence>
<dbReference type="GO" id="GO:0036157">
    <property type="term" value="C:outer dynein arm"/>
    <property type="evidence" value="ECO:0007669"/>
    <property type="project" value="TreeGrafter"/>
</dbReference>
<keyword evidence="6" id="KW-0677">Repeat</keyword>
<dbReference type="GO" id="GO:0036158">
    <property type="term" value="P:outer dynein arm assembly"/>
    <property type="evidence" value="ECO:0007669"/>
    <property type="project" value="TreeGrafter"/>
</dbReference>
<dbReference type="GeneID" id="17278863"/>
<comment type="similarity">
    <text evidence="2">Belongs to the dynein intermediate chain family.</text>
</comment>
<keyword evidence="5" id="KW-0493">Microtubule</keyword>
<reference evidence="13" key="1">
    <citation type="journal article" date="2013" name="Nature">
        <title>Pan genome of the phytoplankton Emiliania underpins its global distribution.</title>
        <authorList>
            <person name="Read B.A."/>
            <person name="Kegel J."/>
            <person name="Klute M.J."/>
            <person name="Kuo A."/>
            <person name="Lefebvre S.C."/>
            <person name="Maumus F."/>
            <person name="Mayer C."/>
            <person name="Miller J."/>
            <person name="Monier A."/>
            <person name="Salamov A."/>
            <person name="Young J."/>
            <person name="Aguilar M."/>
            <person name="Claverie J.M."/>
            <person name="Frickenhaus S."/>
            <person name="Gonzalez K."/>
            <person name="Herman E.K."/>
            <person name="Lin Y.C."/>
            <person name="Napier J."/>
            <person name="Ogata H."/>
            <person name="Sarno A.F."/>
            <person name="Shmutz J."/>
            <person name="Schroeder D."/>
            <person name="de Vargas C."/>
            <person name="Verret F."/>
            <person name="von Dassow P."/>
            <person name="Valentin K."/>
            <person name="Van de Peer Y."/>
            <person name="Wheeler G."/>
            <person name="Dacks J.B."/>
            <person name="Delwiche C.F."/>
            <person name="Dyhrman S.T."/>
            <person name="Glockner G."/>
            <person name="John U."/>
            <person name="Richards T."/>
            <person name="Worden A.Z."/>
            <person name="Zhang X."/>
            <person name="Grigoriev I.V."/>
            <person name="Allen A.E."/>
            <person name="Bidle K."/>
            <person name="Borodovsky M."/>
            <person name="Bowler C."/>
            <person name="Brownlee C."/>
            <person name="Cock J.M."/>
            <person name="Elias M."/>
            <person name="Gladyshev V.N."/>
            <person name="Groth M."/>
            <person name="Guda C."/>
            <person name="Hadaegh A."/>
            <person name="Iglesias-Rodriguez M.D."/>
            <person name="Jenkins J."/>
            <person name="Jones B.M."/>
            <person name="Lawson T."/>
            <person name="Leese F."/>
            <person name="Lindquist E."/>
            <person name="Lobanov A."/>
            <person name="Lomsadze A."/>
            <person name="Malik S.B."/>
            <person name="Marsh M.E."/>
            <person name="Mackinder L."/>
            <person name="Mock T."/>
            <person name="Mueller-Roeber B."/>
            <person name="Pagarete A."/>
            <person name="Parker M."/>
            <person name="Probert I."/>
            <person name="Quesneville H."/>
            <person name="Raines C."/>
            <person name="Rensing S.A."/>
            <person name="Riano-Pachon D.M."/>
            <person name="Richier S."/>
            <person name="Rokitta S."/>
            <person name="Shiraiwa Y."/>
            <person name="Soanes D.M."/>
            <person name="van der Giezen M."/>
            <person name="Wahlund T.M."/>
            <person name="Williams B."/>
            <person name="Wilson W."/>
            <person name="Wolfe G."/>
            <person name="Wurch L.L."/>
        </authorList>
    </citation>
    <scope>NUCLEOTIDE SEQUENCE</scope>
</reference>
<dbReference type="PANTHER" id="PTHR12442:SF7">
    <property type="entry name" value="DYNEIN AXONEMAL INTERMEDIATE CHAIN 2"/>
    <property type="match status" value="1"/>
</dbReference>
<name>A0A0D3KCV8_EMIH1</name>
<proteinExistence type="inferred from homology"/>
<dbReference type="RefSeq" id="XP_005786022.1">
    <property type="nucleotide sequence ID" value="XM_005785965.1"/>
</dbReference>
<sequence>MGGVSLEYSTAGGKFLVGTEQGKVVACNRKAKNPSDRVGTIYEGHCGPARNPFFPKYFMTVGVFATTKMDGTLDVWDYFYKQNEPALSLQAKGCIIL</sequence>
<dbReference type="PANTHER" id="PTHR12442">
    <property type="entry name" value="DYNEIN INTERMEDIATE CHAIN"/>
    <property type="match status" value="1"/>
</dbReference>
<dbReference type="KEGG" id="ehx:EMIHUDRAFT_229545"/>
<evidence type="ECO:0000256" key="1">
    <source>
        <dbReference type="ARBA" id="ARBA00004430"/>
    </source>
</evidence>
<evidence type="ECO:0000256" key="11">
    <source>
        <dbReference type="ARBA" id="ARBA00023273"/>
    </source>
</evidence>
<evidence type="ECO:0000256" key="2">
    <source>
        <dbReference type="ARBA" id="ARBA00011059"/>
    </source>
</evidence>
<dbReference type="GO" id="GO:0045503">
    <property type="term" value="F:dynein light chain binding"/>
    <property type="evidence" value="ECO:0007669"/>
    <property type="project" value="TreeGrafter"/>
</dbReference>
<dbReference type="EnsemblProtists" id="EOD33593">
    <property type="protein sequence ID" value="EOD33593"/>
    <property type="gene ID" value="EMIHUDRAFT_229545"/>
</dbReference>
<evidence type="ECO:0000256" key="10">
    <source>
        <dbReference type="ARBA" id="ARBA00023212"/>
    </source>
</evidence>
<evidence type="ECO:0000313" key="13">
    <source>
        <dbReference type="Proteomes" id="UP000013827"/>
    </source>
</evidence>
<dbReference type="HOGENOM" id="CLU_2364054_0_0_1"/>
<keyword evidence="13" id="KW-1185">Reference proteome</keyword>
<dbReference type="GO" id="GO:0003341">
    <property type="term" value="P:cilium movement"/>
    <property type="evidence" value="ECO:0007669"/>
    <property type="project" value="TreeGrafter"/>
</dbReference>
<keyword evidence="4" id="KW-0853">WD repeat</keyword>
<evidence type="ECO:0000256" key="3">
    <source>
        <dbReference type="ARBA" id="ARBA00022490"/>
    </source>
</evidence>
<dbReference type="GO" id="GO:0005874">
    <property type="term" value="C:microtubule"/>
    <property type="evidence" value="ECO:0007669"/>
    <property type="project" value="UniProtKB-KW"/>
</dbReference>
<keyword evidence="9" id="KW-0505">Motor protein</keyword>
<evidence type="ECO:0000313" key="12">
    <source>
        <dbReference type="EnsemblProtists" id="EOD33593"/>
    </source>
</evidence>